<evidence type="ECO:0000313" key="7">
    <source>
        <dbReference type="EMBL" id="MBE9373508.1"/>
    </source>
</evidence>
<dbReference type="Pfam" id="PF12911">
    <property type="entry name" value="OppC_N"/>
    <property type="match status" value="1"/>
</dbReference>
<protein>
    <submittedName>
        <fullName evidence="7">ABC transporter permease</fullName>
    </submittedName>
</protein>
<evidence type="ECO:0000313" key="8">
    <source>
        <dbReference type="Proteomes" id="UP000598360"/>
    </source>
</evidence>
<feature type="transmembrane region" description="Helical" evidence="5">
    <location>
        <begin position="120"/>
        <end position="141"/>
    </location>
</feature>
<feature type="transmembrane region" description="Helical" evidence="5">
    <location>
        <begin position="147"/>
        <end position="167"/>
    </location>
</feature>
<reference evidence="7" key="1">
    <citation type="submission" date="2020-10" db="EMBL/GenBank/DDBJ databases">
        <title>Diversity and distribution of actinomycetes associated with coral in the coast of Hainan.</title>
        <authorList>
            <person name="Li F."/>
        </authorList>
    </citation>
    <scope>NUCLEOTIDE SEQUENCE</scope>
    <source>
        <strain evidence="7">HNM0983</strain>
    </source>
</reference>
<dbReference type="GO" id="GO:0055085">
    <property type="term" value="P:transmembrane transport"/>
    <property type="evidence" value="ECO:0007669"/>
    <property type="project" value="InterPro"/>
</dbReference>
<dbReference type="InterPro" id="IPR000515">
    <property type="entry name" value="MetI-like"/>
</dbReference>
<dbReference type="EMBL" id="JADEYC010000005">
    <property type="protein sequence ID" value="MBE9373508.1"/>
    <property type="molecule type" value="Genomic_DNA"/>
</dbReference>
<evidence type="ECO:0000256" key="3">
    <source>
        <dbReference type="ARBA" id="ARBA00022989"/>
    </source>
</evidence>
<dbReference type="SUPFAM" id="SSF161098">
    <property type="entry name" value="MetI-like"/>
    <property type="match status" value="1"/>
</dbReference>
<comment type="subcellular location">
    <subcellularLocation>
        <location evidence="5">Cell membrane</location>
        <topology evidence="5">Multi-pass membrane protein</topology>
    </subcellularLocation>
    <subcellularLocation>
        <location evidence="1">Membrane</location>
        <topology evidence="1">Multi-pass membrane protein</topology>
    </subcellularLocation>
</comment>
<dbReference type="PANTHER" id="PTHR43839">
    <property type="entry name" value="OPPC IN A BINDING PROTEIN-DEPENDENT TRANSPORT SYSTEM"/>
    <property type="match status" value="1"/>
</dbReference>
<dbReference type="Proteomes" id="UP000598360">
    <property type="component" value="Unassembled WGS sequence"/>
</dbReference>
<dbReference type="InterPro" id="IPR025966">
    <property type="entry name" value="OppC_N"/>
</dbReference>
<name>A0A929G0D9_9PSEU</name>
<dbReference type="RefSeq" id="WP_193926941.1">
    <property type="nucleotide sequence ID" value="NZ_JADEYC010000005.1"/>
</dbReference>
<keyword evidence="5" id="KW-0813">Transport</keyword>
<keyword evidence="2 5" id="KW-0812">Transmembrane</keyword>
<evidence type="ECO:0000256" key="1">
    <source>
        <dbReference type="ARBA" id="ARBA00004141"/>
    </source>
</evidence>
<keyword evidence="4 5" id="KW-0472">Membrane</keyword>
<evidence type="ECO:0000256" key="2">
    <source>
        <dbReference type="ARBA" id="ARBA00022692"/>
    </source>
</evidence>
<dbReference type="GO" id="GO:0005886">
    <property type="term" value="C:plasma membrane"/>
    <property type="evidence" value="ECO:0007669"/>
    <property type="project" value="UniProtKB-SubCell"/>
</dbReference>
<dbReference type="Gene3D" id="1.10.3720.10">
    <property type="entry name" value="MetI-like"/>
    <property type="match status" value="1"/>
</dbReference>
<dbReference type="InterPro" id="IPR035906">
    <property type="entry name" value="MetI-like_sf"/>
</dbReference>
<gene>
    <name evidence="7" type="ORF">IQ251_03500</name>
</gene>
<feature type="transmembrane region" description="Helical" evidence="5">
    <location>
        <begin position="83"/>
        <end position="108"/>
    </location>
</feature>
<keyword evidence="8" id="KW-1185">Reference proteome</keyword>
<accession>A0A929G0D9</accession>
<feature type="transmembrane region" description="Helical" evidence="5">
    <location>
        <begin position="198"/>
        <end position="220"/>
    </location>
</feature>
<organism evidence="7 8">
    <name type="scientific">Saccharopolyspora montiporae</name>
    <dbReference type="NCBI Taxonomy" id="2781240"/>
    <lineage>
        <taxon>Bacteria</taxon>
        <taxon>Bacillati</taxon>
        <taxon>Actinomycetota</taxon>
        <taxon>Actinomycetes</taxon>
        <taxon>Pseudonocardiales</taxon>
        <taxon>Pseudonocardiaceae</taxon>
        <taxon>Saccharopolyspora</taxon>
    </lineage>
</organism>
<proteinExistence type="inferred from homology"/>
<dbReference type="Pfam" id="PF00528">
    <property type="entry name" value="BPD_transp_1"/>
    <property type="match status" value="1"/>
</dbReference>
<comment type="similarity">
    <text evidence="5">Belongs to the binding-protein-dependent transport system permease family.</text>
</comment>
<dbReference type="PANTHER" id="PTHR43839:SF1">
    <property type="entry name" value="OPPC IN A BINDING PROTEIN-DEPENDENT TRANSPORT SYSTEM"/>
    <property type="match status" value="1"/>
</dbReference>
<dbReference type="PROSITE" id="PS50928">
    <property type="entry name" value="ABC_TM1"/>
    <property type="match status" value="1"/>
</dbReference>
<evidence type="ECO:0000256" key="5">
    <source>
        <dbReference type="RuleBase" id="RU363032"/>
    </source>
</evidence>
<dbReference type="AlphaFoldDB" id="A0A929G0D9"/>
<sequence length="291" mass="30568">MTAVGNRIGRRSAWRVFRADRGGLTGLVLLAVVVVLAVCAPLLTDPAGLDVTRATGRALQPPDAQHWFGTDESGRSVLLLTWWGARISLVVGLAAAVLSVLIGAAFGMLSAHFGGWTSRILLRVTDFFLVLPALVLAIALSTVLARGLWTIVLAIGVTAWPATARMVRAQTMAIEARPHVERARVLGAGHLRVLGGHVLPAVAPLVFANTTLSVASAVIAESTLSFLGLGDPARVSWGAMLKSAMDTGAVTGGAWWYLLPPGLGIVLVVLGFTLVGRALEAVFNPGLRERR</sequence>
<evidence type="ECO:0000256" key="4">
    <source>
        <dbReference type="ARBA" id="ARBA00023136"/>
    </source>
</evidence>
<dbReference type="CDD" id="cd06261">
    <property type="entry name" value="TM_PBP2"/>
    <property type="match status" value="1"/>
</dbReference>
<feature type="domain" description="ABC transmembrane type-1" evidence="6">
    <location>
        <begin position="85"/>
        <end position="276"/>
    </location>
</feature>
<feature type="transmembrane region" description="Helical" evidence="5">
    <location>
        <begin position="21"/>
        <end position="43"/>
    </location>
</feature>
<evidence type="ECO:0000259" key="6">
    <source>
        <dbReference type="PROSITE" id="PS50928"/>
    </source>
</evidence>
<keyword evidence="3 5" id="KW-1133">Transmembrane helix</keyword>
<feature type="transmembrane region" description="Helical" evidence="5">
    <location>
        <begin position="254"/>
        <end position="275"/>
    </location>
</feature>
<comment type="caution">
    <text evidence="7">The sequence shown here is derived from an EMBL/GenBank/DDBJ whole genome shotgun (WGS) entry which is preliminary data.</text>
</comment>